<dbReference type="Pfam" id="PF07963">
    <property type="entry name" value="N_methyl"/>
    <property type="match status" value="1"/>
</dbReference>
<name>A0A518HKG7_9BACT</name>
<reference evidence="2 3" key="1">
    <citation type="submission" date="2019-03" db="EMBL/GenBank/DDBJ databases">
        <title>Deep-cultivation of Planctomycetes and their phenomic and genomic characterization uncovers novel biology.</title>
        <authorList>
            <person name="Wiegand S."/>
            <person name="Jogler M."/>
            <person name="Boedeker C."/>
            <person name="Pinto D."/>
            <person name="Vollmers J."/>
            <person name="Rivas-Marin E."/>
            <person name="Kohn T."/>
            <person name="Peeters S.H."/>
            <person name="Heuer A."/>
            <person name="Rast P."/>
            <person name="Oberbeckmann S."/>
            <person name="Bunk B."/>
            <person name="Jeske O."/>
            <person name="Meyerdierks A."/>
            <person name="Storesund J.E."/>
            <person name="Kallscheuer N."/>
            <person name="Luecker S."/>
            <person name="Lage O.M."/>
            <person name="Pohl T."/>
            <person name="Merkel B.J."/>
            <person name="Hornburger P."/>
            <person name="Mueller R.-W."/>
            <person name="Bruemmer F."/>
            <person name="Labrenz M."/>
            <person name="Spormann A.M."/>
            <person name="Op den Camp H."/>
            <person name="Overmann J."/>
            <person name="Amann R."/>
            <person name="Jetten M.S.M."/>
            <person name="Mascher T."/>
            <person name="Medema M.H."/>
            <person name="Devos D.P."/>
            <person name="Kaster A.-K."/>
            <person name="Ovreas L."/>
            <person name="Rohde M."/>
            <person name="Galperin M.Y."/>
            <person name="Jogler C."/>
        </authorList>
    </citation>
    <scope>NUCLEOTIDE SEQUENCE [LARGE SCALE GENOMIC DNA]</scope>
    <source>
        <strain evidence="2 3">Enr13</strain>
    </source>
</reference>
<accession>A0A518HKG7</accession>
<dbReference type="InterPro" id="IPR045584">
    <property type="entry name" value="Pilin-like"/>
</dbReference>
<dbReference type="OrthoDB" id="230785at2"/>
<dbReference type="InterPro" id="IPR011453">
    <property type="entry name" value="DUF1559"/>
</dbReference>
<dbReference type="NCBIfam" id="TIGR02532">
    <property type="entry name" value="IV_pilin_GFxxxE"/>
    <property type="match status" value="1"/>
</dbReference>
<dbReference type="Proteomes" id="UP000319004">
    <property type="component" value="Chromosome"/>
</dbReference>
<protein>
    <recommendedName>
        <fullName evidence="1">DUF1559 domain-containing protein</fullName>
    </recommendedName>
</protein>
<evidence type="ECO:0000313" key="2">
    <source>
        <dbReference type="EMBL" id="QDV41333.1"/>
    </source>
</evidence>
<sequence length="423" mass="45579">MIRTRSVGRPTGFTLVELLVVIAIIGILVGLLLPAVQAAREAARRMSCSNNFKQLGLAIHNYHSAFKQLPPYGGGTGKGLETPPAWWRASNTANRKSLSIWVPLTAYFEQQGLWDHISNRSIQTVTGAAPPGPLNYWPAMGPSPKSYSTNPGYIPWQSEIPTLRCPSDGGSGLPGRGRVNYGACLGEAPKNQIMSHFNTAEMVPTTSAGGARNAKALHRGMFAPYTKFAFRDVKDGLSNTIACGEIVTDQGDKAVNGSISWDPGGNGDDHFFKPLHCIESNEIDPDRPRFWCDSQSTGGCTPPVRVVVNETNGRGMSWASAFRTSIQAVFTVRPPNSELCIGQWADNLGNFSPSSFHQGGCHVLMGDGAVTFITDSIEAGNQNEPGIWYDQNQSRPGAESPYGLWGALGTKAASEVIEEQLNQ</sequence>
<evidence type="ECO:0000313" key="3">
    <source>
        <dbReference type="Proteomes" id="UP000319004"/>
    </source>
</evidence>
<dbReference type="EMBL" id="CP037423">
    <property type="protein sequence ID" value="QDV41333.1"/>
    <property type="molecule type" value="Genomic_DNA"/>
</dbReference>
<dbReference type="PANTHER" id="PTHR30093">
    <property type="entry name" value="GENERAL SECRETION PATHWAY PROTEIN G"/>
    <property type="match status" value="1"/>
</dbReference>
<dbReference type="Gene3D" id="3.30.700.10">
    <property type="entry name" value="Glycoprotein, Type 4 Pilin"/>
    <property type="match status" value="1"/>
</dbReference>
<dbReference type="PROSITE" id="PS00409">
    <property type="entry name" value="PROKAR_NTER_METHYL"/>
    <property type="match status" value="1"/>
</dbReference>
<dbReference type="RefSeq" id="WP_145385062.1">
    <property type="nucleotide sequence ID" value="NZ_CP037423.1"/>
</dbReference>
<gene>
    <name evidence="2" type="ORF">Enr13x_11710</name>
</gene>
<organism evidence="2 3">
    <name type="scientific">Stieleria neptunia</name>
    <dbReference type="NCBI Taxonomy" id="2527979"/>
    <lineage>
        <taxon>Bacteria</taxon>
        <taxon>Pseudomonadati</taxon>
        <taxon>Planctomycetota</taxon>
        <taxon>Planctomycetia</taxon>
        <taxon>Pirellulales</taxon>
        <taxon>Pirellulaceae</taxon>
        <taxon>Stieleria</taxon>
    </lineage>
</organism>
<dbReference type="Pfam" id="PF07596">
    <property type="entry name" value="SBP_bac_10"/>
    <property type="match status" value="1"/>
</dbReference>
<keyword evidence="3" id="KW-1185">Reference proteome</keyword>
<dbReference type="NCBIfam" id="TIGR04294">
    <property type="entry name" value="pre_pil_HX9DG"/>
    <property type="match status" value="1"/>
</dbReference>
<dbReference type="InterPro" id="IPR027558">
    <property type="entry name" value="Pre_pil_HX9DG_C"/>
</dbReference>
<dbReference type="InterPro" id="IPR012902">
    <property type="entry name" value="N_methyl_site"/>
</dbReference>
<dbReference type="AlphaFoldDB" id="A0A518HKG7"/>
<dbReference type="SUPFAM" id="SSF54523">
    <property type="entry name" value="Pili subunits"/>
    <property type="match status" value="1"/>
</dbReference>
<evidence type="ECO:0000259" key="1">
    <source>
        <dbReference type="Pfam" id="PF07596"/>
    </source>
</evidence>
<proteinExistence type="predicted"/>
<dbReference type="KEGG" id="snep:Enr13x_11710"/>
<dbReference type="PANTHER" id="PTHR30093:SF2">
    <property type="entry name" value="TYPE II SECRETION SYSTEM PROTEIN H"/>
    <property type="match status" value="1"/>
</dbReference>
<feature type="domain" description="DUF1559" evidence="1">
    <location>
        <begin position="37"/>
        <end position="379"/>
    </location>
</feature>